<dbReference type="KEGG" id="vg:18501411"/>
<dbReference type="RefSeq" id="YP_009010572.1">
    <property type="nucleotide sequence ID" value="NC_023613.1"/>
</dbReference>
<dbReference type="Proteomes" id="UP000097612">
    <property type="component" value="Segment"/>
</dbReference>
<dbReference type="GeneID" id="18501411"/>
<proteinExistence type="predicted"/>
<feature type="compositionally biased region" description="Basic residues" evidence="1">
    <location>
        <begin position="131"/>
        <end position="146"/>
    </location>
</feature>
<evidence type="ECO:0000256" key="1">
    <source>
        <dbReference type="SAM" id="MobiDB-lite"/>
    </source>
</evidence>
<organism evidence="2 3">
    <name type="scientific">Invertebrate iridovirus 25</name>
    <dbReference type="NCBI Taxonomy" id="1301280"/>
    <lineage>
        <taxon>Viruses</taxon>
        <taxon>Varidnaviria</taxon>
        <taxon>Bamfordvirae</taxon>
        <taxon>Nucleocytoviricota</taxon>
        <taxon>Megaviricetes</taxon>
        <taxon>Pimascovirales</taxon>
        <taxon>Pimascovirales incertae sedis</taxon>
        <taxon>Iridoviridae</taxon>
        <taxon>Betairidovirinae</taxon>
        <taxon>Chloriridovirus</taxon>
        <taxon>Chloriridovirus simulium2</taxon>
    </lineage>
</organism>
<feature type="compositionally biased region" description="Basic and acidic residues" evidence="1">
    <location>
        <begin position="178"/>
        <end position="194"/>
    </location>
</feature>
<protein>
    <submittedName>
        <fullName evidence="2">Uncharacterized protein</fullName>
    </submittedName>
</protein>
<dbReference type="OrthoDB" id="24645at10239"/>
<keyword evidence="3" id="KW-1185">Reference proteome</keyword>
<accession>W8W1H7</accession>
<dbReference type="EMBL" id="HF920635">
    <property type="protein sequence ID" value="CCV02057.1"/>
    <property type="molecule type" value="Genomic_DNA"/>
</dbReference>
<gene>
    <name evidence="2" type="primary">039R</name>
    <name evidence="2" type="ORF">IIV25_039R</name>
</gene>
<evidence type="ECO:0000313" key="2">
    <source>
        <dbReference type="EMBL" id="CCV02057.1"/>
    </source>
</evidence>
<reference evidence="2 3" key="1">
    <citation type="journal article" date="2013" name="Arch. Virol.">
        <title>Complete genome sequence of invertebrate iridovirus IIV-25 isolated from a blackfly larva.</title>
        <authorList>
            <person name="Piegu B."/>
            <person name="Guizard S."/>
            <person name="Spears T."/>
            <person name="Cruaud C."/>
            <person name="Couloux A."/>
            <person name="Bideshi D.K."/>
            <person name="Federici B.A."/>
            <person name="Bigot Y."/>
        </authorList>
    </citation>
    <scope>NUCLEOTIDE SEQUENCE [LARGE SCALE GENOMIC DNA]</scope>
</reference>
<feature type="compositionally biased region" description="Basic and acidic residues" evidence="1">
    <location>
        <begin position="147"/>
        <end position="159"/>
    </location>
</feature>
<feature type="compositionally biased region" description="Basic and acidic residues" evidence="1">
    <location>
        <begin position="120"/>
        <end position="130"/>
    </location>
</feature>
<sequence length="231" mass="25203">MALINNFLKSLAMPVGDLAKWLEEEHQIPVAETISKWNELTGMQISIDEDGSADCEEVEDQTININNNKKVGKPTLGGGKLDPKLCQHVFVAGGRKGQQCTTKPKGGKSDRCSAHKIKAKKSDSDSDASKPKKVVKKVVKKAPKKQVKTDSENESKNSSDEESEVETAVKPKQQKKIPKSDSENEDSDKNHSGSDSESEEEDKPAPKKPAPKKKIQKKVPPSDIESGSESD</sequence>
<feature type="region of interest" description="Disordered" evidence="1">
    <location>
        <begin position="96"/>
        <end position="231"/>
    </location>
</feature>
<name>W8W1H7_9VIRU</name>
<evidence type="ECO:0000313" key="3">
    <source>
        <dbReference type="Proteomes" id="UP000097612"/>
    </source>
</evidence>